<evidence type="ECO:0000313" key="3">
    <source>
        <dbReference type="Proteomes" id="UP000515498"/>
    </source>
</evidence>
<evidence type="ECO:0000256" key="1">
    <source>
        <dbReference type="SAM" id="Phobius"/>
    </source>
</evidence>
<protein>
    <submittedName>
        <fullName evidence="2">Uncharacterized protein</fullName>
    </submittedName>
</protein>
<dbReference type="AlphaFoldDB" id="A0A7G8PKI9"/>
<feature type="transmembrane region" description="Helical" evidence="1">
    <location>
        <begin position="12"/>
        <end position="32"/>
    </location>
</feature>
<dbReference type="RefSeq" id="WP_187098453.1">
    <property type="nucleotide sequence ID" value="NZ_CP059894.1"/>
</dbReference>
<sequence>MSSHLLTALKLLLITVVVIVTSWLAVCVVAMFTGHTDVLPVIGAVLVDLIEALVARPLYDLATMAA</sequence>
<dbReference type="Proteomes" id="UP000515498">
    <property type="component" value="Chromosome"/>
</dbReference>
<accession>A0A7G8PKI9</accession>
<reference evidence="2 3" key="1">
    <citation type="submission" date="2020-07" db="EMBL/GenBank/DDBJ databases">
        <title>Draft genome sequence of four isobutane-metabolizing strains capable of cometabolically degrading diverse ether contaminants.</title>
        <authorList>
            <person name="Chen W."/>
            <person name="Faulkner N."/>
            <person name="Smith C."/>
            <person name="Hyman M."/>
        </authorList>
    </citation>
    <scope>NUCLEOTIDE SEQUENCE [LARGE SCALE GENOMIC DNA]</scope>
    <source>
        <strain evidence="2 3">2A</strain>
    </source>
</reference>
<evidence type="ECO:0000313" key="2">
    <source>
        <dbReference type="EMBL" id="QNJ94855.1"/>
    </source>
</evidence>
<keyword evidence="1" id="KW-0812">Transmembrane</keyword>
<organism evidence="2 3">
    <name type="scientific">Mycolicibacterium fluoranthenivorans</name>
    <dbReference type="NCBI Taxonomy" id="258505"/>
    <lineage>
        <taxon>Bacteria</taxon>
        <taxon>Bacillati</taxon>
        <taxon>Actinomycetota</taxon>
        <taxon>Actinomycetes</taxon>
        <taxon>Mycobacteriales</taxon>
        <taxon>Mycobacteriaceae</taxon>
        <taxon>Mycolicibacterium</taxon>
    </lineage>
</organism>
<keyword evidence="1" id="KW-1133">Transmembrane helix</keyword>
<name>A0A7G8PKI9_9MYCO</name>
<gene>
    <name evidence="2" type="ORF">HZU40_11730</name>
</gene>
<dbReference type="KEGG" id="mflu:HZU40_11730"/>
<dbReference type="EMBL" id="CP059894">
    <property type="protein sequence ID" value="QNJ94855.1"/>
    <property type="molecule type" value="Genomic_DNA"/>
</dbReference>
<proteinExistence type="predicted"/>
<keyword evidence="1" id="KW-0472">Membrane</keyword>